<evidence type="ECO:0000313" key="11">
    <source>
        <dbReference type="EMBL" id="CQR50109.1"/>
    </source>
</evidence>
<dbReference type="GO" id="GO:0015297">
    <property type="term" value="F:antiporter activity"/>
    <property type="evidence" value="ECO:0007669"/>
    <property type="project" value="UniProtKB-KW"/>
</dbReference>
<feature type="domain" description="Na+/H+ antiporter NhaC-like C-terminal" evidence="10">
    <location>
        <begin position="24"/>
        <end position="221"/>
    </location>
</feature>
<dbReference type="Pfam" id="PF03553">
    <property type="entry name" value="Na_H_antiporter"/>
    <property type="match status" value="2"/>
</dbReference>
<feature type="transmembrane region" description="Helical" evidence="9">
    <location>
        <begin position="41"/>
        <end position="59"/>
    </location>
</feature>
<evidence type="ECO:0000256" key="7">
    <source>
        <dbReference type="ARBA" id="ARBA00023136"/>
    </source>
</evidence>
<dbReference type="PANTHER" id="PTHR33451">
    <property type="entry name" value="MALATE-2H(+)/NA(+)-LACTATE ANTIPORTER"/>
    <property type="match status" value="1"/>
</dbReference>
<organism evidence="11 12">
    <name type="scientific">Haloferax massiliensis</name>
    <dbReference type="NCBI Taxonomy" id="1476858"/>
    <lineage>
        <taxon>Archaea</taxon>
        <taxon>Methanobacteriati</taxon>
        <taxon>Methanobacteriota</taxon>
        <taxon>Stenosarchaea group</taxon>
        <taxon>Halobacteria</taxon>
        <taxon>Halobacteriales</taxon>
        <taxon>Haloferacaceae</taxon>
        <taxon>Haloferax</taxon>
    </lineage>
</organism>
<keyword evidence="6 9" id="KW-1133">Transmembrane helix</keyword>
<protein>
    <submittedName>
        <fullName evidence="11">Malate-2H(+)/Na(+)-lactate antiporter</fullName>
    </submittedName>
</protein>
<feature type="transmembrane region" description="Helical" evidence="9">
    <location>
        <begin position="204"/>
        <end position="223"/>
    </location>
</feature>
<dbReference type="AlphaFoldDB" id="A0A0D6JQH1"/>
<feature type="domain" description="Na+/H+ antiporter NhaC-like C-terminal" evidence="10">
    <location>
        <begin position="283"/>
        <end position="486"/>
    </location>
</feature>
<gene>
    <name evidence="11" type="primary">mleN_1</name>
    <name evidence="11" type="ORF">BN996_01586</name>
</gene>
<evidence type="ECO:0000256" key="2">
    <source>
        <dbReference type="ARBA" id="ARBA00022448"/>
    </source>
</evidence>
<proteinExistence type="inferred from homology"/>
<feature type="transmembrane region" description="Helical" evidence="9">
    <location>
        <begin position="478"/>
        <end position="500"/>
    </location>
</feature>
<feature type="transmembrane region" description="Helical" evidence="9">
    <location>
        <begin position="270"/>
        <end position="291"/>
    </location>
</feature>
<evidence type="ECO:0000256" key="1">
    <source>
        <dbReference type="ARBA" id="ARBA00004651"/>
    </source>
</evidence>
<dbReference type="InterPro" id="IPR052180">
    <property type="entry name" value="NhaC_Na-H+_Antiporter"/>
</dbReference>
<feature type="transmembrane region" description="Helical" evidence="9">
    <location>
        <begin position="243"/>
        <end position="263"/>
    </location>
</feature>
<dbReference type="RefSeq" id="WP_089778038.1">
    <property type="nucleotide sequence ID" value="NZ_CABLRR010000002.1"/>
</dbReference>
<name>A0A0D6JQH1_9EURY</name>
<dbReference type="OrthoDB" id="200039at2157"/>
<keyword evidence="5 9" id="KW-0812">Transmembrane</keyword>
<feature type="transmembrane region" description="Helical" evidence="9">
    <location>
        <begin position="121"/>
        <end position="141"/>
    </location>
</feature>
<evidence type="ECO:0000256" key="6">
    <source>
        <dbReference type="ARBA" id="ARBA00022989"/>
    </source>
</evidence>
<feature type="transmembrane region" description="Helical" evidence="9">
    <location>
        <begin position="16"/>
        <end position="35"/>
    </location>
</feature>
<evidence type="ECO:0000256" key="5">
    <source>
        <dbReference type="ARBA" id="ARBA00022692"/>
    </source>
</evidence>
<sequence length="516" mass="53087">MPEEPDIELSFRGGRLVSALPIALFIAWAIFQSGILGIGDTTGLVAGMLTGLIVGLLFVRGDWKDYADVIFAGMTRRVAATAVVAWLWAGMFAETIQVGGFVDGLVWAATVLNVGPGLFPAVTFLLAALLATGIGTGYGTAIAFTSLVFPAGLLLGANPVLLFGAILSGAVFGDNLAPVSDTTIVSAVTQDADIGGVVASRVKYAVVAAALAIAAYLVAGFGIPGVWGGMPHVDVAGEVSASVSPWGLVHLLDIAVVIVLAVRGRHIIEAVSWGLLLAAAFNVALGAANLVDVSAGNMLLFSAPQNGLTQAVEALPLIGAVVETVPAGQVGVGGSVYSGAAGFFPLIVLTLLLVAGAEIMRAGGGFDAIQELVIDRVATTVRRAETTMVVGTALVNATVTINTAAEIAIAPYIATLGKRFNINGYRRANILDANTSALGYIFPWGGGLLAGYGAMQGLVGGEATPWFTADMLVNPASVFPYVFHGWFLVAVFLFAAWTGYGREYVSDRTSEEVSRV</sequence>
<feature type="transmembrane region" description="Helical" evidence="9">
    <location>
        <begin position="437"/>
        <end position="458"/>
    </location>
</feature>
<dbReference type="InterPro" id="IPR018461">
    <property type="entry name" value="Na/H_Antiport_NhaC-like_C"/>
</dbReference>
<reference evidence="12" key="1">
    <citation type="submission" date="2015-03" db="EMBL/GenBank/DDBJ databases">
        <authorList>
            <person name="Urmite Genomes"/>
        </authorList>
    </citation>
    <scope>NUCLEOTIDE SEQUENCE [LARGE SCALE GENOMIC DNA]</scope>
    <source>
        <strain evidence="12">Arc-Hr</strain>
    </source>
</reference>
<keyword evidence="2" id="KW-0813">Transport</keyword>
<evidence type="ECO:0000256" key="4">
    <source>
        <dbReference type="ARBA" id="ARBA00022475"/>
    </source>
</evidence>
<keyword evidence="7 9" id="KW-0472">Membrane</keyword>
<dbReference type="GO" id="GO:0005886">
    <property type="term" value="C:plasma membrane"/>
    <property type="evidence" value="ECO:0007669"/>
    <property type="project" value="UniProtKB-SubCell"/>
</dbReference>
<dbReference type="Proteomes" id="UP000198902">
    <property type="component" value="Unassembled WGS sequence"/>
</dbReference>
<feature type="transmembrane region" description="Helical" evidence="9">
    <location>
        <begin position="147"/>
        <end position="172"/>
    </location>
</feature>
<comment type="similarity">
    <text evidence="8">Belongs to the NhaC Na(+)/H(+) (TC 2.A.35) antiporter family.</text>
</comment>
<evidence type="ECO:0000256" key="9">
    <source>
        <dbReference type="SAM" id="Phobius"/>
    </source>
</evidence>
<keyword evidence="3" id="KW-0050">Antiport</keyword>
<dbReference type="EMBL" id="CSTE01000002">
    <property type="protein sequence ID" value="CQR50109.1"/>
    <property type="molecule type" value="Genomic_DNA"/>
</dbReference>
<accession>A0A0D6JQH1</accession>
<feature type="transmembrane region" description="Helical" evidence="9">
    <location>
        <begin position="336"/>
        <end position="355"/>
    </location>
</feature>
<dbReference type="PANTHER" id="PTHR33451:SF3">
    <property type="entry name" value="MALATE-2H(+)_NA(+)-LACTATE ANTIPORTER"/>
    <property type="match status" value="1"/>
</dbReference>
<evidence type="ECO:0000256" key="8">
    <source>
        <dbReference type="ARBA" id="ARBA00038435"/>
    </source>
</evidence>
<keyword evidence="12" id="KW-1185">Reference proteome</keyword>
<comment type="subcellular location">
    <subcellularLocation>
        <location evidence="1">Cell membrane</location>
        <topology evidence="1">Multi-pass membrane protein</topology>
    </subcellularLocation>
</comment>
<keyword evidence="4" id="KW-1003">Cell membrane</keyword>
<evidence type="ECO:0000313" key="12">
    <source>
        <dbReference type="Proteomes" id="UP000198902"/>
    </source>
</evidence>
<evidence type="ECO:0000256" key="3">
    <source>
        <dbReference type="ARBA" id="ARBA00022449"/>
    </source>
</evidence>
<evidence type="ECO:0000259" key="10">
    <source>
        <dbReference type="Pfam" id="PF03553"/>
    </source>
</evidence>